<dbReference type="Gene3D" id="1.10.510.10">
    <property type="entry name" value="Transferase(Phosphotransferase) domain 1"/>
    <property type="match status" value="1"/>
</dbReference>
<dbReference type="GO" id="GO:0004674">
    <property type="term" value="F:protein serine/threonine kinase activity"/>
    <property type="evidence" value="ECO:0007669"/>
    <property type="project" value="UniProtKB-KW"/>
</dbReference>
<keyword evidence="7" id="KW-0812">Transmembrane</keyword>
<evidence type="ECO:0000256" key="7">
    <source>
        <dbReference type="SAM" id="Phobius"/>
    </source>
</evidence>
<feature type="transmembrane region" description="Helical" evidence="7">
    <location>
        <begin position="530"/>
        <end position="554"/>
    </location>
</feature>
<dbReference type="EMBL" id="CP042425">
    <property type="protein sequence ID" value="QEL18928.1"/>
    <property type="molecule type" value="Genomic_DNA"/>
</dbReference>
<dbReference type="GO" id="GO:0005524">
    <property type="term" value="F:ATP binding"/>
    <property type="evidence" value="ECO:0007669"/>
    <property type="project" value="UniProtKB-UniRule"/>
</dbReference>
<dbReference type="PROSITE" id="PS00107">
    <property type="entry name" value="PROTEIN_KINASE_ATP"/>
    <property type="match status" value="1"/>
</dbReference>
<feature type="compositionally biased region" description="Pro residues" evidence="6">
    <location>
        <begin position="429"/>
        <end position="439"/>
    </location>
</feature>
<evidence type="ECO:0000256" key="4">
    <source>
        <dbReference type="ARBA" id="ARBA00022840"/>
    </source>
</evidence>
<dbReference type="SUPFAM" id="SSF56112">
    <property type="entry name" value="Protein kinase-like (PK-like)"/>
    <property type="match status" value="1"/>
</dbReference>
<evidence type="ECO:0000256" key="5">
    <source>
        <dbReference type="PROSITE-ProRule" id="PRU10141"/>
    </source>
</evidence>
<dbReference type="PANTHER" id="PTHR43289">
    <property type="entry name" value="MITOGEN-ACTIVATED PROTEIN KINASE KINASE KINASE 20-RELATED"/>
    <property type="match status" value="1"/>
</dbReference>
<dbReference type="KEGG" id="lrs:PX52LOC_05978"/>
<dbReference type="Gene3D" id="3.30.200.20">
    <property type="entry name" value="Phosphorylase Kinase, domain 1"/>
    <property type="match status" value="1"/>
</dbReference>
<keyword evidence="1" id="KW-0808">Transferase</keyword>
<dbReference type="InterPro" id="IPR017441">
    <property type="entry name" value="Protein_kinase_ATP_BS"/>
</dbReference>
<dbReference type="AlphaFoldDB" id="A0A5C1APY5"/>
<evidence type="ECO:0000313" key="10">
    <source>
        <dbReference type="Proteomes" id="UP000324974"/>
    </source>
</evidence>
<feature type="region of interest" description="Disordered" evidence="6">
    <location>
        <begin position="494"/>
        <end position="525"/>
    </location>
</feature>
<evidence type="ECO:0000313" key="9">
    <source>
        <dbReference type="EMBL" id="QEL18928.1"/>
    </source>
</evidence>
<feature type="domain" description="Protein kinase" evidence="8">
    <location>
        <begin position="77"/>
        <end position="342"/>
    </location>
</feature>
<keyword evidence="3 9" id="KW-0418">Kinase</keyword>
<keyword evidence="10" id="KW-1185">Reference proteome</keyword>
<dbReference type="Proteomes" id="UP000324974">
    <property type="component" value="Chromosome"/>
</dbReference>
<dbReference type="OrthoDB" id="253455at2"/>
<feature type="compositionally biased region" description="Polar residues" evidence="6">
    <location>
        <begin position="373"/>
        <end position="386"/>
    </location>
</feature>
<evidence type="ECO:0000259" key="8">
    <source>
        <dbReference type="PROSITE" id="PS50011"/>
    </source>
</evidence>
<dbReference type="InterPro" id="IPR011009">
    <property type="entry name" value="Kinase-like_dom_sf"/>
</dbReference>
<dbReference type="PANTHER" id="PTHR43289:SF6">
    <property type="entry name" value="SERINE_THREONINE-PROTEIN KINASE NEKL-3"/>
    <property type="match status" value="1"/>
</dbReference>
<gene>
    <name evidence="9" type="ORF">PX52LOC_05978</name>
</gene>
<proteinExistence type="predicted"/>
<organism evidence="9 10">
    <name type="scientific">Limnoglobus roseus</name>
    <dbReference type="NCBI Taxonomy" id="2598579"/>
    <lineage>
        <taxon>Bacteria</taxon>
        <taxon>Pseudomonadati</taxon>
        <taxon>Planctomycetota</taxon>
        <taxon>Planctomycetia</taxon>
        <taxon>Gemmatales</taxon>
        <taxon>Gemmataceae</taxon>
        <taxon>Limnoglobus</taxon>
    </lineage>
</organism>
<dbReference type="PROSITE" id="PS50011">
    <property type="entry name" value="PROTEIN_KINASE_DOM"/>
    <property type="match status" value="1"/>
</dbReference>
<feature type="region of interest" description="Disordered" evidence="6">
    <location>
        <begin position="353"/>
        <end position="474"/>
    </location>
</feature>
<evidence type="ECO:0000256" key="1">
    <source>
        <dbReference type="ARBA" id="ARBA00022679"/>
    </source>
</evidence>
<sequence>MVTNDLGACEWFVWDLRRSGLIDRGQLDQIVSDFLKRNPRAEAPALAEYMVQQGSLTAFQAERILNGKTQGLVLGPYILQDAIGQGSMGQVYKATSKNDTTTYAVKVLPRRSMWNVRLARRQVRSFGQFQHAAVLPFVDVGTAGGLHYLVWPMAEGQTLETLIQQNGRLPVNQAALIGMQVAQGLSIAHQNNLFHGLVKPSNIMLGGDGQARLLDFGIGSLLVENEGESLVDTMSTANTLTSGLDCASPESILEPTNRTPAGDQYSLGCILYNCLTGHPPFPEGSAVEKMMAHQTKEPDAIKDFNPDVPDAVVEVVRRLMAKKPEDRYAGLDEVVESLEPFIGEQVSAPAEPAAVSSPAGLSGSRARLGSLGNGSPNMPTRMSTPVLTPPPSPSAFPSPGGSGMRSPAPSFPPAGPPKSNPAARASVPNFPPAPTPAQPVVPGRANLGQRPNLPTGGSNPGTKPLPAPVPMRSSQPAFPNRAALNLPGFDPGEVPLTPATTEPPPFADPSRQSMPGGWIPPDEDSSRGGAFGTLGIILAALLLAALVFLGATVMMK</sequence>
<feature type="compositionally biased region" description="Pro residues" evidence="6">
    <location>
        <begin position="387"/>
        <end position="396"/>
    </location>
</feature>
<keyword evidence="4 5" id="KW-0067">ATP-binding</keyword>
<dbReference type="CDD" id="cd14014">
    <property type="entry name" value="STKc_PknB_like"/>
    <property type="match status" value="1"/>
</dbReference>
<keyword evidence="7" id="KW-0472">Membrane</keyword>
<dbReference type="Pfam" id="PF00069">
    <property type="entry name" value="Pkinase"/>
    <property type="match status" value="1"/>
</dbReference>
<evidence type="ECO:0000256" key="6">
    <source>
        <dbReference type="SAM" id="MobiDB-lite"/>
    </source>
</evidence>
<evidence type="ECO:0000256" key="3">
    <source>
        <dbReference type="ARBA" id="ARBA00022777"/>
    </source>
</evidence>
<dbReference type="RefSeq" id="WP_149113374.1">
    <property type="nucleotide sequence ID" value="NZ_CP042425.1"/>
</dbReference>
<name>A0A5C1APY5_9BACT</name>
<keyword evidence="2 5" id="KW-0547">Nucleotide-binding</keyword>
<accession>A0A5C1APY5</accession>
<evidence type="ECO:0000256" key="2">
    <source>
        <dbReference type="ARBA" id="ARBA00022741"/>
    </source>
</evidence>
<protein>
    <submittedName>
        <fullName evidence="9">Serine/threonine protein kinase</fullName>
    </submittedName>
</protein>
<keyword evidence="7" id="KW-1133">Transmembrane helix</keyword>
<feature type="binding site" evidence="5">
    <location>
        <position position="106"/>
    </location>
    <ligand>
        <name>ATP</name>
        <dbReference type="ChEBI" id="CHEBI:30616"/>
    </ligand>
</feature>
<keyword evidence="9" id="KW-0723">Serine/threonine-protein kinase</keyword>
<reference evidence="10" key="1">
    <citation type="submission" date="2019-08" db="EMBL/GenBank/DDBJ databases">
        <title>Limnoglobus roseus gen. nov., sp. nov., a novel freshwater planctomycete with a giant genome from the family Gemmataceae.</title>
        <authorList>
            <person name="Kulichevskaya I.S."/>
            <person name="Naumoff D.G."/>
            <person name="Miroshnikov K."/>
            <person name="Ivanova A."/>
            <person name="Philippov D.A."/>
            <person name="Hakobyan A."/>
            <person name="Rijpstra I.C."/>
            <person name="Sinninghe Damste J.S."/>
            <person name="Liesack W."/>
            <person name="Dedysh S.N."/>
        </authorList>
    </citation>
    <scope>NUCLEOTIDE SEQUENCE [LARGE SCALE GENOMIC DNA]</scope>
    <source>
        <strain evidence="10">PX52</strain>
    </source>
</reference>
<feature type="compositionally biased region" description="Pro residues" evidence="6">
    <location>
        <begin position="409"/>
        <end position="419"/>
    </location>
</feature>
<dbReference type="InterPro" id="IPR000719">
    <property type="entry name" value="Prot_kinase_dom"/>
</dbReference>